<accession>A0A2S7FCE3</accession>
<feature type="transmembrane region" description="Helical" evidence="1">
    <location>
        <begin position="82"/>
        <end position="104"/>
    </location>
</feature>
<comment type="caution">
    <text evidence="2">The sequence shown here is derived from an EMBL/GenBank/DDBJ whole genome shotgun (WGS) entry which is preliminary data.</text>
</comment>
<organism evidence="2 3">
    <name type="scientific">Clostridium butyricum</name>
    <dbReference type="NCBI Taxonomy" id="1492"/>
    <lineage>
        <taxon>Bacteria</taxon>
        <taxon>Bacillati</taxon>
        <taxon>Bacillota</taxon>
        <taxon>Clostridia</taxon>
        <taxon>Eubacteriales</taxon>
        <taxon>Clostridiaceae</taxon>
        <taxon>Clostridium</taxon>
    </lineage>
</organism>
<evidence type="ECO:0000313" key="2">
    <source>
        <dbReference type="EMBL" id="PPV15600.1"/>
    </source>
</evidence>
<keyword evidence="1" id="KW-1133">Transmembrane helix</keyword>
<feature type="transmembrane region" description="Helical" evidence="1">
    <location>
        <begin position="45"/>
        <end position="62"/>
    </location>
</feature>
<name>A0A2S7FCE3_CLOBU</name>
<evidence type="ECO:0000256" key="1">
    <source>
        <dbReference type="SAM" id="Phobius"/>
    </source>
</evidence>
<dbReference type="AlphaFoldDB" id="A0A2S7FCE3"/>
<evidence type="ECO:0000313" key="3">
    <source>
        <dbReference type="Proteomes" id="UP000238081"/>
    </source>
</evidence>
<proteinExistence type="predicted"/>
<dbReference type="EMBL" id="LRDH01000097">
    <property type="protein sequence ID" value="PPV15600.1"/>
    <property type="molecule type" value="Genomic_DNA"/>
</dbReference>
<sequence>MSKKNSSNHSNNATDKYKSCELLLEHLTKEYDKEDSRSMKIDSRIPIFITLATFFGGFIFNLGTSSLKNVYGKGQQLYTIYVVLYALCLLSLIISIGIFTWILCTKRYLRIRTDLFLNENIINEEIKKNSF</sequence>
<keyword evidence="1" id="KW-0812">Transmembrane</keyword>
<gene>
    <name evidence="2" type="ORF">AWN73_10970</name>
</gene>
<keyword evidence="1" id="KW-0472">Membrane</keyword>
<dbReference type="RefSeq" id="WP_104675591.1">
    <property type="nucleotide sequence ID" value="NZ_LRDH01000097.1"/>
</dbReference>
<protein>
    <submittedName>
        <fullName evidence="2">Uncharacterized protein</fullName>
    </submittedName>
</protein>
<dbReference type="Proteomes" id="UP000238081">
    <property type="component" value="Unassembled WGS sequence"/>
</dbReference>
<reference evidence="2 3" key="1">
    <citation type="submission" date="2016-01" db="EMBL/GenBank/DDBJ databases">
        <title>Characterization of the Clostridium difficile lineages that are prevalent in Hong Kong and China.</title>
        <authorList>
            <person name="Kwok J.S.-L."/>
            <person name="Lam W.-Y."/>
            <person name="Ip M."/>
            <person name="Chan T.-F."/>
            <person name="Hawkey P.M."/>
            <person name="Tsui S.K.-W."/>
        </authorList>
    </citation>
    <scope>NUCLEOTIDE SEQUENCE [LARGE SCALE GENOMIC DNA]</scope>
    <source>
        <strain evidence="2 3">300064</strain>
    </source>
</reference>